<dbReference type="InterPro" id="IPR014729">
    <property type="entry name" value="Rossmann-like_a/b/a_fold"/>
</dbReference>
<evidence type="ECO:0000259" key="8">
    <source>
        <dbReference type="Pfam" id="PF00749"/>
    </source>
</evidence>
<evidence type="ECO:0000256" key="5">
    <source>
        <dbReference type="ARBA" id="ARBA00022917"/>
    </source>
</evidence>
<evidence type="ECO:0000256" key="2">
    <source>
        <dbReference type="ARBA" id="ARBA00022598"/>
    </source>
</evidence>
<dbReference type="PRINTS" id="PR00987">
    <property type="entry name" value="TRNASYNTHGLU"/>
</dbReference>
<feature type="domain" description="Aminoacyl-tRNA synthetase class I anticodon-binding" evidence="9">
    <location>
        <begin position="346"/>
        <end position="466"/>
    </location>
</feature>
<dbReference type="NCBIfam" id="TIGR00464">
    <property type="entry name" value="gltX_bact"/>
    <property type="match status" value="1"/>
</dbReference>
<dbReference type="GO" id="GO:0005524">
    <property type="term" value="F:ATP binding"/>
    <property type="evidence" value="ECO:0007669"/>
    <property type="project" value="UniProtKB-KW"/>
</dbReference>
<evidence type="ECO:0000256" key="7">
    <source>
        <dbReference type="RuleBase" id="RU363037"/>
    </source>
</evidence>
<dbReference type="OrthoDB" id="9807503at2"/>
<keyword evidence="6 7" id="KW-0030">Aminoacyl-tRNA synthetase</keyword>
<dbReference type="InterPro" id="IPR008925">
    <property type="entry name" value="aa_tRNA-synth_I_cd-bd_sf"/>
</dbReference>
<dbReference type="InterPro" id="IPR000924">
    <property type="entry name" value="Glu/Gln-tRNA-synth"/>
</dbReference>
<name>A0A2Z5T3N1_9GAMM</name>
<evidence type="ECO:0000256" key="3">
    <source>
        <dbReference type="ARBA" id="ARBA00022741"/>
    </source>
</evidence>
<keyword evidence="2 7" id="KW-0436">Ligase</keyword>
<evidence type="ECO:0000313" key="11">
    <source>
        <dbReference type="Proteomes" id="UP000289537"/>
    </source>
</evidence>
<dbReference type="Proteomes" id="UP000289537">
    <property type="component" value="Chromosome"/>
</dbReference>
<reference evidence="10 11" key="1">
    <citation type="journal article" date="2017" name="Proc. Natl. Acad. Sci. U.S.A.">
        <title>Small genome symbiont underlies cuticle hardness in beetles.</title>
        <authorList>
            <person name="Anbutsu H."/>
            <person name="Moriyama M."/>
            <person name="Nikoh N."/>
            <person name="Hosokawa T."/>
            <person name="Futahashi R."/>
            <person name="Tanahashi M."/>
            <person name="Meng X.Y."/>
            <person name="Kuriwada T."/>
            <person name="Mori N."/>
            <person name="Oshima K."/>
            <person name="Hattori M."/>
            <person name="Fujie M."/>
            <person name="Satoh N."/>
            <person name="Maeda T."/>
            <person name="Shigenobu S."/>
            <person name="Koga R."/>
            <person name="Fukatsu T."/>
        </authorList>
    </citation>
    <scope>NUCLEOTIDE SEQUENCE [LARGE SCALE GENOMIC DNA]</scope>
    <source>
        <strain evidence="10">NARRFE1</strain>
    </source>
</reference>
<dbReference type="KEGG" id="eor:NARRFE1_00580"/>
<dbReference type="GO" id="GO:0004818">
    <property type="term" value="F:glutamate-tRNA ligase activity"/>
    <property type="evidence" value="ECO:0007669"/>
    <property type="project" value="InterPro"/>
</dbReference>
<gene>
    <name evidence="10" type="primary">gltX</name>
    <name evidence="10" type="ORF">NARRFE1_00580</name>
</gene>
<keyword evidence="3 7" id="KW-0547">Nucleotide-binding</keyword>
<evidence type="ECO:0000256" key="1">
    <source>
        <dbReference type="ARBA" id="ARBA00007894"/>
    </source>
</evidence>
<dbReference type="SUPFAM" id="SSF52374">
    <property type="entry name" value="Nucleotidylyl transferase"/>
    <property type="match status" value="1"/>
</dbReference>
<dbReference type="InterPro" id="IPR020751">
    <property type="entry name" value="aa-tRNA-synth_I_codon-bd_sub2"/>
</dbReference>
<feature type="domain" description="Glutamyl/glutaminyl-tRNA synthetase class Ib catalytic" evidence="8">
    <location>
        <begin position="3"/>
        <end position="309"/>
    </location>
</feature>
<accession>A0A2Z5T3N1</accession>
<dbReference type="PANTHER" id="PTHR43311">
    <property type="entry name" value="GLUTAMATE--TRNA LIGASE"/>
    <property type="match status" value="1"/>
</dbReference>
<dbReference type="SUPFAM" id="SSF48163">
    <property type="entry name" value="An anticodon-binding domain of class I aminoacyl-tRNA synthetases"/>
    <property type="match status" value="1"/>
</dbReference>
<dbReference type="Pfam" id="PF00749">
    <property type="entry name" value="tRNA-synt_1c"/>
    <property type="match status" value="1"/>
</dbReference>
<keyword evidence="5 7" id="KW-0648">Protein biosynthesis</keyword>
<dbReference type="AlphaFoldDB" id="A0A2Z5T3N1"/>
<evidence type="ECO:0000259" key="9">
    <source>
        <dbReference type="Pfam" id="PF19269"/>
    </source>
</evidence>
<dbReference type="InterPro" id="IPR045462">
    <property type="entry name" value="aa-tRNA-synth_I_cd-bd"/>
</dbReference>
<dbReference type="RefSeq" id="WP_148708362.1">
    <property type="nucleotide sequence ID" value="NZ_AP018161.1"/>
</dbReference>
<dbReference type="GO" id="GO:0000049">
    <property type="term" value="F:tRNA binding"/>
    <property type="evidence" value="ECO:0007669"/>
    <property type="project" value="InterPro"/>
</dbReference>
<dbReference type="GO" id="GO:0005829">
    <property type="term" value="C:cytosol"/>
    <property type="evidence" value="ECO:0007669"/>
    <property type="project" value="TreeGrafter"/>
</dbReference>
<organism evidence="10 11">
    <name type="scientific">endosymbiont of Rhynchophorus ferrugineus</name>
    <dbReference type="NCBI Taxonomy" id="1972133"/>
    <lineage>
        <taxon>Bacteria</taxon>
        <taxon>Pseudomonadati</taxon>
        <taxon>Pseudomonadota</taxon>
        <taxon>Gammaproteobacteria</taxon>
        <taxon>Candidatus Nardonella</taxon>
    </lineage>
</organism>
<evidence type="ECO:0000313" key="10">
    <source>
        <dbReference type="EMBL" id="BBA85011.1"/>
    </source>
</evidence>
<dbReference type="InterPro" id="IPR049940">
    <property type="entry name" value="GluQ/Sye"/>
</dbReference>
<dbReference type="InterPro" id="IPR020058">
    <property type="entry name" value="Glu/Gln-tRNA-synth_Ib_cat-dom"/>
</dbReference>
<dbReference type="InterPro" id="IPR004527">
    <property type="entry name" value="Glu-tRNA-ligase_bac/mito"/>
</dbReference>
<keyword evidence="4 7" id="KW-0067">ATP-binding</keyword>
<evidence type="ECO:0000256" key="4">
    <source>
        <dbReference type="ARBA" id="ARBA00022840"/>
    </source>
</evidence>
<evidence type="ECO:0000256" key="6">
    <source>
        <dbReference type="ARBA" id="ARBA00023146"/>
    </source>
</evidence>
<dbReference type="Gene3D" id="3.40.50.620">
    <property type="entry name" value="HUPs"/>
    <property type="match status" value="1"/>
</dbReference>
<keyword evidence="11" id="KW-1185">Reference proteome</keyword>
<dbReference type="Gene3D" id="1.10.10.350">
    <property type="match status" value="1"/>
</dbReference>
<proteinExistence type="inferred from homology"/>
<dbReference type="PANTHER" id="PTHR43311:SF2">
    <property type="entry name" value="GLUTAMATE--TRNA LIGASE, MITOCHONDRIAL-RELATED"/>
    <property type="match status" value="1"/>
</dbReference>
<dbReference type="EMBL" id="AP018161">
    <property type="protein sequence ID" value="BBA85011.1"/>
    <property type="molecule type" value="Genomic_DNA"/>
</dbReference>
<dbReference type="GO" id="GO:0006424">
    <property type="term" value="P:glutamyl-tRNA aminoacylation"/>
    <property type="evidence" value="ECO:0007669"/>
    <property type="project" value="InterPro"/>
</dbReference>
<protein>
    <submittedName>
        <fullName evidence="10">Glutamate--tRNA ligase</fullName>
    </submittedName>
</protein>
<dbReference type="Pfam" id="PF19269">
    <property type="entry name" value="Anticodon_2"/>
    <property type="match status" value="1"/>
</dbReference>
<sequence>MNKISTRFAPSPTGNLHLGSLRIAFYSWLFAKKYNGNFFLRIENTDIKRSNIKYNNNIFNVLKIFNIIWNNKPVYQIDRIDRYNEIIKYLIDNNKAYICICNINYLNDIKKKNILLNKKNKYNKNCRYKYIDIKYLKKKNKNFVVRFKNNMNGEKIIFKDLIYGDIEIDSNEIDDFIIQRSNNIPTYNFCSVIDDCDMKITHIIRGNDHINNTPKQISIIKSINENIPMYAHIPIMLNEDKKKISKRYNNNNIISIINNGILNKSLLNYIYKSDFESNDNNIFNINYMIKNFSLNKIKKNYKIIDMKKIININKIIIKNTNNLYYELKKYSEKYNRKFLCLFKNDIYRKKIEKILNLYNNNFNTLKESLNIIKKFIFNFKLDFNIINNLINKKKIYFLIKLIKLVIKEKNNFNTKFIKDELEKNSLKLRNISKLLRYILINNCNGPNIFKIIEIINKKKIYLNIKKIINFYNKK</sequence>
<comment type="similarity">
    <text evidence="1">Belongs to the class-I aminoacyl-tRNA synthetase family. Glutamate--tRNA ligase type 1 subfamily.</text>
</comment>